<keyword evidence="2" id="KW-1185">Reference proteome</keyword>
<dbReference type="AlphaFoldDB" id="A0A2K9NRL9"/>
<accession>A0A2K9NRL9</accession>
<gene>
    <name evidence="1" type="ORF">C0V70_08660</name>
</gene>
<dbReference type="KEGG" id="bsto:C0V70_08660"/>
<organism evidence="1 2">
    <name type="scientific">Bacteriovorax stolpii</name>
    <name type="common">Bdellovibrio stolpii</name>
    <dbReference type="NCBI Taxonomy" id="960"/>
    <lineage>
        <taxon>Bacteria</taxon>
        <taxon>Pseudomonadati</taxon>
        <taxon>Bdellovibrionota</taxon>
        <taxon>Bacteriovoracia</taxon>
        <taxon>Bacteriovoracales</taxon>
        <taxon>Bacteriovoracaceae</taxon>
        <taxon>Bacteriovorax</taxon>
    </lineage>
</organism>
<evidence type="ECO:0000313" key="1">
    <source>
        <dbReference type="EMBL" id="AUN98176.1"/>
    </source>
</evidence>
<dbReference type="EMBL" id="CP025704">
    <property type="protein sequence ID" value="AUN98176.1"/>
    <property type="molecule type" value="Genomic_DNA"/>
</dbReference>
<evidence type="ECO:0000313" key="2">
    <source>
        <dbReference type="Proteomes" id="UP000235584"/>
    </source>
</evidence>
<proteinExistence type="predicted"/>
<sequence length="558" mass="64802">MKVLNTKLVAVFLFAFLVLLPSAFALAPVESLVLGNFSDDYSENKSDPLNYVYTRDLSLKNASVELKRELAIYRGFYEEGKNTLNYCRGGREIRYATEWEKVQVKRSVLALIQYIGLDLTTRALPKYAKALEFTSDEYNNMVEGLVGNYCSTNLSIISKKELLANFRLKFDKDNNFKLPSVEGNPYFPDNLSSYLPEKKALEQEMLYTVKLFQSLCSWNGNPTNPGLMVPILKNPALMSFIARQMSNQDIGWKEIDNSLFLKENKNTAQVWCENLICRKVSREEFLNKFYYSVGGTNITDDIKRLYCEEFRTVDYKPKDSDPKLAKMMNSMTFEEENFINSQFIALITGVPDFLLRGEKFKSGEDVFRSSVDYTWNKWARAQSETNTLDLYFEEPLTLELIDRNQYYDFRSGKLRVAFDVNLGEFDRINQRAGKLKVQFKIFVQKSFLEYYRTTMKNTDYRDTAEKTRLKNRFKMQVTKDVQGAREKFIIPPWKGDLEALIVNELTTQILDTPEKLLNFTGAGMYEVNVEINYGLFALKYLNHQLNVQKSQEKLPSKK</sequence>
<protein>
    <submittedName>
        <fullName evidence="1">Uncharacterized protein</fullName>
    </submittedName>
</protein>
<dbReference type="Proteomes" id="UP000235584">
    <property type="component" value="Chromosome"/>
</dbReference>
<dbReference type="RefSeq" id="WP_102243467.1">
    <property type="nucleotide sequence ID" value="NZ_CP025704.1"/>
</dbReference>
<reference evidence="1 2" key="1">
    <citation type="submission" date="2018-01" db="EMBL/GenBank/DDBJ databases">
        <title>Complete genome sequence of Bacteriovorax stolpii DSM12778.</title>
        <authorList>
            <person name="Tang B."/>
            <person name="Chang J."/>
        </authorList>
    </citation>
    <scope>NUCLEOTIDE SEQUENCE [LARGE SCALE GENOMIC DNA]</scope>
    <source>
        <strain evidence="1 2">DSM 12778</strain>
    </source>
</reference>
<name>A0A2K9NRL9_BACTC</name>